<keyword evidence="3 9" id="KW-0028">Amino-acid biosynthesis</keyword>
<dbReference type="UniPathway" id="UPA00068">
    <property type="reaction ID" value="UER00107"/>
</dbReference>
<evidence type="ECO:0000259" key="10">
    <source>
        <dbReference type="Pfam" id="PF00696"/>
    </source>
</evidence>
<keyword evidence="2 9" id="KW-0055">Arginine biosynthesis</keyword>
<dbReference type="PRINTS" id="PR00474">
    <property type="entry name" value="GLU5KINASE"/>
</dbReference>
<protein>
    <recommendedName>
        <fullName evidence="9">Acetylglutamate kinase</fullName>
        <ecNumber evidence="9">2.7.2.8</ecNumber>
    </recommendedName>
    <alternativeName>
        <fullName evidence="9">N-acetyl-L-glutamate 5-phosphotransferase</fullName>
    </alternativeName>
    <alternativeName>
        <fullName evidence="9">NAG kinase</fullName>
        <shortName evidence="9">NAGK</shortName>
    </alternativeName>
</protein>
<comment type="subcellular location">
    <subcellularLocation>
        <location evidence="9">Cytoplasm</location>
    </subcellularLocation>
</comment>
<evidence type="ECO:0000256" key="6">
    <source>
        <dbReference type="ARBA" id="ARBA00022777"/>
    </source>
</evidence>
<dbReference type="EMBL" id="AP023420">
    <property type="protein sequence ID" value="BCK83345.1"/>
    <property type="molecule type" value="Genomic_DNA"/>
</dbReference>
<keyword evidence="9" id="KW-0963">Cytoplasm</keyword>
<dbReference type="GO" id="GO:0005737">
    <property type="term" value="C:cytoplasm"/>
    <property type="evidence" value="ECO:0007669"/>
    <property type="project" value="UniProtKB-SubCell"/>
</dbReference>
<dbReference type="Pfam" id="PF00696">
    <property type="entry name" value="AA_kinase"/>
    <property type="match status" value="1"/>
</dbReference>
<comment type="similarity">
    <text evidence="9">Belongs to the acetylglutamate kinase family. ArgB subfamily.</text>
</comment>
<evidence type="ECO:0000256" key="1">
    <source>
        <dbReference type="ARBA" id="ARBA00004828"/>
    </source>
</evidence>
<dbReference type="AlphaFoldDB" id="A0A810Q9Q5"/>
<feature type="binding site" evidence="9">
    <location>
        <begin position="85"/>
        <end position="86"/>
    </location>
    <ligand>
        <name>substrate</name>
    </ligand>
</feature>
<comment type="pathway">
    <text evidence="1 9">Amino-acid biosynthesis; L-arginine biosynthesis; N(2)-acetyl-L-ornithine from L-glutamate: step 2/4.</text>
</comment>
<keyword evidence="7 9" id="KW-0067">ATP-binding</keyword>
<keyword evidence="12" id="KW-1185">Reference proteome</keyword>
<evidence type="ECO:0000256" key="7">
    <source>
        <dbReference type="ARBA" id="ARBA00022840"/>
    </source>
</evidence>
<accession>A0A810Q9Q5</accession>
<feature type="binding site" evidence="9">
    <location>
        <position position="200"/>
    </location>
    <ligand>
        <name>substrate</name>
    </ligand>
</feature>
<dbReference type="GO" id="GO:0042450">
    <property type="term" value="P:L-arginine biosynthetic process via ornithine"/>
    <property type="evidence" value="ECO:0007669"/>
    <property type="project" value="UniProtKB-UniRule"/>
</dbReference>
<dbReference type="CDD" id="cd04250">
    <property type="entry name" value="AAK_NAGK-C"/>
    <property type="match status" value="1"/>
</dbReference>
<dbReference type="PANTHER" id="PTHR23342:SF0">
    <property type="entry name" value="N-ACETYLGLUTAMATE SYNTHASE, MITOCHONDRIAL"/>
    <property type="match status" value="1"/>
</dbReference>
<dbReference type="Proteomes" id="UP000679848">
    <property type="component" value="Chromosome"/>
</dbReference>
<dbReference type="EC" id="2.7.2.8" evidence="9"/>
<dbReference type="InterPro" id="IPR041727">
    <property type="entry name" value="NAGK-C"/>
</dbReference>
<dbReference type="PIRSF" id="PIRSF000728">
    <property type="entry name" value="NAGK"/>
    <property type="match status" value="1"/>
</dbReference>
<keyword evidence="6 9" id="KW-0418">Kinase</keyword>
<organism evidence="11 12">
    <name type="scientific">Pusillibacter faecalis</name>
    <dbReference type="NCBI Taxonomy" id="2714358"/>
    <lineage>
        <taxon>Bacteria</taxon>
        <taxon>Bacillati</taxon>
        <taxon>Bacillota</taxon>
        <taxon>Clostridia</taxon>
        <taxon>Eubacteriales</taxon>
        <taxon>Oscillospiraceae</taxon>
        <taxon>Pusillibacter</taxon>
    </lineage>
</organism>
<feature type="site" description="Transition state stabilizer" evidence="9">
    <location>
        <position position="263"/>
    </location>
</feature>
<dbReference type="SUPFAM" id="SSF53633">
    <property type="entry name" value="Carbamate kinase-like"/>
    <property type="match status" value="1"/>
</dbReference>
<proteinExistence type="inferred from homology"/>
<dbReference type="InterPro" id="IPR001048">
    <property type="entry name" value="Asp/Glu/Uridylate_kinase"/>
</dbReference>
<dbReference type="NCBIfam" id="TIGR00761">
    <property type="entry name" value="argB"/>
    <property type="match status" value="1"/>
</dbReference>
<evidence type="ECO:0000313" key="12">
    <source>
        <dbReference type="Proteomes" id="UP000679848"/>
    </source>
</evidence>
<sequence>MEITGLKSGSPLKFKRKGLINMSSHAQQAKTLVEALPYIQKFTGKTIVVKYGGNAMISEELRRAVMCDIILLSLVGIRVVVVHGGGPEISEMLKRVGHETHFVDGLRYTDETTMDIVQSVLCGKVNKNLVAQLNRLGGRAVGLCGMDGELFQAECLNEKYGLVGRIMEVNPDPVINALSTGYIPVVSTVAQGMDADTAYNINADTAAAKLAEALHAEKLILLTDVRGLLRDPQDEETLIHVVHTYEVPGLVASGVISGGMIPKMECCVDAIAGGVERVHILDGRIPHSILIELLSDEGIGTMLKKEAHSA</sequence>
<feature type="domain" description="Aspartate/glutamate/uridylate kinase" evidence="10">
    <location>
        <begin position="45"/>
        <end position="282"/>
    </location>
</feature>
<dbReference type="InterPro" id="IPR037528">
    <property type="entry name" value="ArgB"/>
</dbReference>
<dbReference type="GO" id="GO:0003991">
    <property type="term" value="F:acetylglutamate kinase activity"/>
    <property type="evidence" value="ECO:0007669"/>
    <property type="project" value="UniProtKB-UniRule"/>
</dbReference>
<reference evidence="11" key="1">
    <citation type="submission" date="2020-09" db="EMBL/GenBank/DDBJ databases">
        <title>New species isolated from human feces.</title>
        <authorList>
            <person name="Kitahara M."/>
            <person name="Shigeno Y."/>
            <person name="Shime M."/>
            <person name="Matsumoto Y."/>
            <person name="Nakamura S."/>
            <person name="Motooka D."/>
            <person name="Fukuoka S."/>
            <person name="Nishikawa H."/>
            <person name="Benno Y."/>
        </authorList>
    </citation>
    <scope>NUCLEOTIDE SEQUENCE</scope>
    <source>
        <strain evidence="11">MM59</strain>
    </source>
</reference>
<name>A0A810Q9Q5_9FIRM</name>
<evidence type="ECO:0000256" key="2">
    <source>
        <dbReference type="ARBA" id="ARBA00022571"/>
    </source>
</evidence>
<evidence type="ECO:0000256" key="3">
    <source>
        <dbReference type="ARBA" id="ARBA00022605"/>
    </source>
</evidence>
<evidence type="ECO:0000256" key="8">
    <source>
        <dbReference type="ARBA" id="ARBA00048141"/>
    </source>
</evidence>
<dbReference type="InterPro" id="IPR036393">
    <property type="entry name" value="AceGlu_kinase-like_sf"/>
</dbReference>
<comment type="function">
    <text evidence="9">Catalyzes the ATP-dependent phosphorylation of N-acetyl-L-glutamate.</text>
</comment>
<dbReference type="FunFam" id="3.40.1160.10:FF:000004">
    <property type="entry name" value="Acetylglutamate kinase"/>
    <property type="match status" value="1"/>
</dbReference>
<feature type="site" description="Transition state stabilizer" evidence="9">
    <location>
        <position position="50"/>
    </location>
</feature>
<dbReference type="KEGG" id="pfaa:MM59RIKEN_06640"/>
<feature type="binding site" evidence="9">
    <location>
        <position position="107"/>
    </location>
    <ligand>
        <name>substrate</name>
    </ligand>
</feature>
<keyword evidence="5 9" id="KW-0547">Nucleotide-binding</keyword>
<evidence type="ECO:0000313" key="11">
    <source>
        <dbReference type="EMBL" id="BCK83345.1"/>
    </source>
</evidence>
<dbReference type="Gene3D" id="3.40.1160.10">
    <property type="entry name" value="Acetylglutamate kinase-like"/>
    <property type="match status" value="1"/>
</dbReference>
<dbReference type="PANTHER" id="PTHR23342">
    <property type="entry name" value="N-ACETYLGLUTAMATE SYNTHASE"/>
    <property type="match status" value="1"/>
</dbReference>
<dbReference type="GO" id="GO:0005524">
    <property type="term" value="F:ATP binding"/>
    <property type="evidence" value="ECO:0007669"/>
    <property type="project" value="UniProtKB-UniRule"/>
</dbReference>
<dbReference type="InterPro" id="IPR001057">
    <property type="entry name" value="Glu/AcGlu_kinase"/>
</dbReference>
<keyword evidence="4 9" id="KW-0808">Transferase</keyword>
<evidence type="ECO:0000256" key="9">
    <source>
        <dbReference type="HAMAP-Rule" id="MF_00082"/>
    </source>
</evidence>
<dbReference type="InterPro" id="IPR004662">
    <property type="entry name" value="AcgluKinase_fam"/>
</dbReference>
<gene>
    <name evidence="9" type="primary">argB</name>
    <name evidence="11" type="ORF">MM59RIKEN_06640</name>
</gene>
<dbReference type="HAMAP" id="MF_00082">
    <property type="entry name" value="ArgB"/>
    <property type="match status" value="1"/>
</dbReference>
<evidence type="ECO:0000256" key="4">
    <source>
        <dbReference type="ARBA" id="ARBA00022679"/>
    </source>
</evidence>
<comment type="catalytic activity">
    <reaction evidence="8 9">
        <text>N-acetyl-L-glutamate + ATP = N-acetyl-L-glutamyl 5-phosphate + ADP</text>
        <dbReference type="Rhea" id="RHEA:14629"/>
        <dbReference type="ChEBI" id="CHEBI:30616"/>
        <dbReference type="ChEBI" id="CHEBI:44337"/>
        <dbReference type="ChEBI" id="CHEBI:57936"/>
        <dbReference type="ChEBI" id="CHEBI:456216"/>
        <dbReference type="EC" id="2.7.2.8"/>
    </reaction>
</comment>
<evidence type="ECO:0000256" key="5">
    <source>
        <dbReference type="ARBA" id="ARBA00022741"/>
    </source>
</evidence>